<organism evidence="1 2">
    <name type="scientific">Mucilaginibacter aquariorum</name>
    <dbReference type="NCBI Taxonomy" id="2967225"/>
    <lineage>
        <taxon>Bacteria</taxon>
        <taxon>Pseudomonadati</taxon>
        <taxon>Bacteroidota</taxon>
        <taxon>Sphingobacteriia</taxon>
        <taxon>Sphingobacteriales</taxon>
        <taxon>Sphingobacteriaceae</taxon>
        <taxon>Mucilaginibacter</taxon>
    </lineage>
</organism>
<evidence type="ECO:0008006" key="3">
    <source>
        <dbReference type="Google" id="ProtNLM"/>
    </source>
</evidence>
<dbReference type="Proteomes" id="UP001204376">
    <property type="component" value="Unassembled WGS sequence"/>
</dbReference>
<keyword evidence="2" id="KW-1185">Reference proteome</keyword>
<evidence type="ECO:0000313" key="1">
    <source>
        <dbReference type="EMBL" id="MCQ6956705.1"/>
    </source>
</evidence>
<dbReference type="PROSITE" id="PS51257">
    <property type="entry name" value="PROKAR_LIPOPROTEIN"/>
    <property type="match status" value="1"/>
</dbReference>
<comment type="caution">
    <text evidence="1">The sequence shown here is derived from an EMBL/GenBank/DDBJ whole genome shotgun (WGS) entry which is preliminary data.</text>
</comment>
<dbReference type="EMBL" id="JANHOH010000001">
    <property type="protein sequence ID" value="MCQ6956705.1"/>
    <property type="molecule type" value="Genomic_DNA"/>
</dbReference>
<accession>A0ABT1SWY1</accession>
<gene>
    <name evidence="1" type="ORF">NPE20_01990</name>
</gene>
<reference evidence="1 2" key="1">
    <citation type="submission" date="2022-07" db="EMBL/GenBank/DDBJ databases">
        <title>Mucilaginibacter sp. JC4.</title>
        <authorList>
            <person name="Le V."/>
            <person name="Ko S.-R."/>
            <person name="Ahn C.-Y."/>
            <person name="Oh H.-M."/>
        </authorList>
    </citation>
    <scope>NUCLEOTIDE SEQUENCE [LARGE SCALE GENOMIC DNA]</scope>
    <source>
        <strain evidence="1 2">JC4</strain>
    </source>
</reference>
<sequence>MKRFLLLTFIAISFIACKKDNGNPPSTGKKLLSKVVDSYNGITTAYSYNDKNQLIKVHESSKYTPLVQDFVLAYNADGTLKRLENAGQYSYDYLNFSYSNGVPTGINRIFPSNPAVNSAIVLKTNEPGTISGMIYSYVNGNEYVINDVAFEYLNGNLVKSTSKDLGEFSSGSVYEYGDKKSPYLYSGDMFNMFNAFYMFTRSMMPLANKNEIIKETHMDFSETTTYVYSYTYDSDGYPTKANVESTYIKQNVPEIQSGTIEYTYINAK</sequence>
<name>A0ABT1SWY1_9SPHI</name>
<evidence type="ECO:0000313" key="2">
    <source>
        <dbReference type="Proteomes" id="UP001204376"/>
    </source>
</evidence>
<dbReference type="RefSeq" id="WP_256536917.1">
    <property type="nucleotide sequence ID" value="NZ_JANHOH010000001.1"/>
</dbReference>
<protein>
    <recommendedName>
        <fullName evidence="3">DUF4595 domain-containing protein</fullName>
    </recommendedName>
</protein>
<proteinExistence type="predicted"/>